<accession>A0A256FI96</accession>
<dbReference type="AlphaFoldDB" id="A0A256FI96"/>
<organism evidence="3 4">
    <name type="scientific">Brucella rhizosphaerae</name>
    <dbReference type="NCBI Taxonomy" id="571254"/>
    <lineage>
        <taxon>Bacteria</taxon>
        <taxon>Pseudomonadati</taxon>
        <taxon>Pseudomonadota</taxon>
        <taxon>Alphaproteobacteria</taxon>
        <taxon>Hyphomicrobiales</taxon>
        <taxon>Brucellaceae</taxon>
        <taxon>Brucella/Ochrobactrum group</taxon>
        <taxon>Brucella</taxon>
    </lineage>
</organism>
<reference evidence="3 4" key="1">
    <citation type="submission" date="2017-07" db="EMBL/GenBank/DDBJ databases">
        <title>Phylogenetic study on the rhizospheric bacterium Ochrobactrum sp. A44.</title>
        <authorList>
            <person name="Krzyzanowska D.M."/>
            <person name="Ossowicki A."/>
            <person name="Rajewska M."/>
            <person name="Maciag T."/>
            <person name="Kaczynski Z."/>
            <person name="Czerwicka M."/>
            <person name="Jafra S."/>
        </authorList>
    </citation>
    <scope>NUCLEOTIDE SEQUENCE [LARGE SCALE GENOMIC DNA]</scope>
    <source>
        <strain evidence="3 4">PR17</strain>
    </source>
</reference>
<keyword evidence="4" id="KW-1185">Reference proteome</keyword>
<proteinExistence type="predicted"/>
<evidence type="ECO:0000313" key="4">
    <source>
        <dbReference type="Proteomes" id="UP000216345"/>
    </source>
</evidence>
<feature type="coiled-coil region" evidence="1">
    <location>
        <begin position="107"/>
        <end position="152"/>
    </location>
</feature>
<dbReference type="RefSeq" id="WP_094577262.1">
    <property type="nucleotide sequence ID" value="NZ_JBHEEL010000001.1"/>
</dbReference>
<dbReference type="Proteomes" id="UP000216345">
    <property type="component" value="Unassembled WGS sequence"/>
</dbReference>
<evidence type="ECO:0000256" key="1">
    <source>
        <dbReference type="SAM" id="Coils"/>
    </source>
</evidence>
<feature type="region of interest" description="Disordered" evidence="2">
    <location>
        <begin position="154"/>
        <end position="177"/>
    </location>
</feature>
<feature type="compositionally biased region" description="Basic and acidic residues" evidence="2">
    <location>
        <begin position="167"/>
        <end position="177"/>
    </location>
</feature>
<evidence type="ECO:0000313" key="3">
    <source>
        <dbReference type="EMBL" id="OYR14500.1"/>
    </source>
</evidence>
<evidence type="ECO:0000256" key="2">
    <source>
        <dbReference type="SAM" id="MobiDB-lite"/>
    </source>
</evidence>
<dbReference type="EMBL" id="NNRK01000026">
    <property type="protein sequence ID" value="OYR14500.1"/>
    <property type="molecule type" value="Genomic_DNA"/>
</dbReference>
<gene>
    <name evidence="3" type="ORF">CEV32_0505</name>
</gene>
<name>A0A256FI96_9HYPH</name>
<sequence>MHIKATRGSFGDFGRVRKGQILTDVDKSQAEKMLASGAYTEASEQDIKNAKGRKELGILDAKKIAAASKSDTADINALLAEIEAGEKALTASKAETETVVRELADFKADAQTKLADANKATDDAKAEFVTYKSETEGQLKAADDEIAALKAAITDLQKPASQSETTESDKSKGKSEK</sequence>
<keyword evidence="1" id="KW-0175">Coiled coil</keyword>
<comment type="caution">
    <text evidence="3">The sequence shown here is derived from an EMBL/GenBank/DDBJ whole genome shotgun (WGS) entry which is preliminary data.</text>
</comment>
<protein>
    <submittedName>
        <fullName evidence="3">Uncharacterized protein</fullName>
    </submittedName>
</protein>